<feature type="domain" description="DUF4236" evidence="2">
    <location>
        <begin position="3"/>
        <end position="56"/>
    </location>
</feature>
<keyword evidence="4" id="KW-1185">Reference proteome</keyword>
<sequence>MGFRIRKSINLGGGFRVNLSKSGVGYSWGVPGYRVTKTAKGNVRKTYSVPGTGLSYVEESSNKNRGNPSITATQEPIMKDIVSADIESYQPVEYKDFITSIEKILSLNKISNWLCFTFLLAFKKIFLFTGIIGLFLKIYVKTKGKISIDYELDEFYIERHNKTIAAWEILNKSSSLWQILQSGDVSNRKIYAGASSLVNRKNFKIIEKAPFYLKTDIRIIQVKLHKETLVFLPDKVVVIKGSKIGAISYDDIHIDISYTNFIETSTVPKDTEIIDYTWEKVNKNGTPDKRYKDNRQLPICKYGVINLYSNSGLNIILYCSNPKTAIEFGELIGIEYAR</sequence>
<dbReference type="RefSeq" id="WP_132026797.1">
    <property type="nucleotide sequence ID" value="NZ_CP068564.1"/>
</dbReference>
<organism evidence="3 4">
    <name type="scientific">Keratinibaculum paraultunense</name>
    <dbReference type="NCBI Taxonomy" id="1278232"/>
    <lineage>
        <taxon>Bacteria</taxon>
        <taxon>Bacillati</taxon>
        <taxon>Bacillota</taxon>
        <taxon>Tissierellia</taxon>
        <taxon>Tissierellales</taxon>
        <taxon>Tepidimicrobiaceae</taxon>
        <taxon>Keratinibaculum</taxon>
    </lineage>
</organism>
<accession>A0A4R3KZN0</accession>
<dbReference type="InterPro" id="IPR025330">
    <property type="entry name" value="DUF4236"/>
</dbReference>
<evidence type="ECO:0000313" key="4">
    <source>
        <dbReference type="Proteomes" id="UP000294567"/>
    </source>
</evidence>
<name>A0A4R3KZN0_9FIRM</name>
<dbReference type="Pfam" id="PF14020">
    <property type="entry name" value="DUF4236"/>
    <property type="match status" value="1"/>
</dbReference>
<dbReference type="OrthoDB" id="983149at2"/>
<evidence type="ECO:0000256" key="1">
    <source>
        <dbReference type="SAM" id="Phobius"/>
    </source>
</evidence>
<gene>
    <name evidence="3" type="ORF">EDD65_10467</name>
</gene>
<keyword evidence="1" id="KW-0812">Transmembrane</keyword>
<reference evidence="3 4" key="1">
    <citation type="submission" date="2019-03" db="EMBL/GenBank/DDBJ databases">
        <title>Genomic Encyclopedia of Type Strains, Phase IV (KMG-IV): sequencing the most valuable type-strain genomes for metagenomic binning, comparative biology and taxonomic classification.</title>
        <authorList>
            <person name="Goeker M."/>
        </authorList>
    </citation>
    <scope>NUCLEOTIDE SEQUENCE [LARGE SCALE GENOMIC DNA]</scope>
    <source>
        <strain evidence="3 4">DSM 26752</strain>
    </source>
</reference>
<evidence type="ECO:0000313" key="3">
    <source>
        <dbReference type="EMBL" id="TCS90526.1"/>
    </source>
</evidence>
<feature type="transmembrane region" description="Helical" evidence="1">
    <location>
        <begin position="113"/>
        <end position="136"/>
    </location>
</feature>
<dbReference type="Proteomes" id="UP000294567">
    <property type="component" value="Unassembled WGS sequence"/>
</dbReference>
<proteinExistence type="predicted"/>
<keyword evidence="1" id="KW-0472">Membrane</keyword>
<protein>
    <submittedName>
        <fullName evidence="3">Uncharacterized protein DUF4236</fullName>
    </submittedName>
</protein>
<comment type="caution">
    <text evidence="3">The sequence shown here is derived from an EMBL/GenBank/DDBJ whole genome shotgun (WGS) entry which is preliminary data.</text>
</comment>
<dbReference type="EMBL" id="SMAE01000004">
    <property type="protein sequence ID" value="TCS90526.1"/>
    <property type="molecule type" value="Genomic_DNA"/>
</dbReference>
<dbReference type="AlphaFoldDB" id="A0A4R3KZN0"/>
<evidence type="ECO:0000259" key="2">
    <source>
        <dbReference type="Pfam" id="PF14020"/>
    </source>
</evidence>
<keyword evidence="1" id="KW-1133">Transmembrane helix</keyword>